<reference evidence="8" key="1">
    <citation type="submission" date="2019-08" db="EMBL/GenBank/DDBJ databases">
        <title>Reference gene set and small RNA set construction with multiple tissues from Davidia involucrata Baill.</title>
        <authorList>
            <person name="Yang H."/>
            <person name="Zhou C."/>
            <person name="Li G."/>
            <person name="Wang J."/>
            <person name="Gao P."/>
            <person name="Wang M."/>
            <person name="Wang R."/>
            <person name="Zhao Y."/>
        </authorList>
    </citation>
    <scope>NUCLEOTIDE SEQUENCE</scope>
    <source>
        <tissue evidence="8">Mixed with DoveR01_LX</tissue>
    </source>
</reference>
<keyword evidence="3" id="KW-0964">Secreted</keyword>
<protein>
    <submittedName>
        <fullName evidence="8">Uncharacterized protein</fullName>
    </submittedName>
</protein>
<keyword evidence="4" id="KW-0372">Hormone</keyword>
<dbReference type="GO" id="GO:0005179">
    <property type="term" value="F:hormone activity"/>
    <property type="evidence" value="ECO:0007669"/>
    <property type="project" value="UniProtKB-KW"/>
</dbReference>
<keyword evidence="6" id="KW-1015">Disulfide bond</keyword>
<dbReference type="AlphaFoldDB" id="A0A5B7BMV2"/>
<dbReference type="PANTHER" id="PTHR33136:SF4">
    <property type="entry name" value="PROTEIN RALF-LIKE 32"/>
    <property type="match status" value="1"/>
</dbReference>
<evidence type="ECO:0000256" key="3">
    <source>
        <dbReference type="ARBA" id="ARBA00022525"/>
    </source>
</evidence>
<feature type="signal peptide" evidence="7">
    <location>
        <begin position="1"/>
        <end position="32"/>
    </location>
</feature>
<dbReference type="InterPro" id="IPR008801">
    <property type="entry name" value="RALF"/>
</dbReference>
<comment type="similarity">
    <text evidence="2">Belongs to the plant rapid alkalinization factor (RALF) family.</text>
</comment>
<sequence>METKCKKSLSSCLQLATLLIILLLLEELSSNARVVAAQNSFDVVVAAQNSFEFGQFNGSVAECGENGEEMEMESSEISRRFLHAAKYISPGALKPNLPFCGNAARGEPYSNSCLPPPSNALNRGCSKYYRCRK</sequence>
<evidence type="ECO:0000256" key="4">
    <source>
        <dbReference type="ARBA" id="ARBA00022702"/>
    </source>
</evidence>
<dbReference type="GO" id="GO:0019722">
    <property type="term" value="P:calcium-mediated signaling"/>
    <property type="evidence" value="ECO:0007669"/>
    <property type="project" value="TreeGrafter"/>
</dbReference>
<evidence type="ECO:0000256" key="2">
    <source>
        <dbReference type="ARBA" id="ARBA00009178"/>
    </source>
</evidence>
<evidence type="ECO:0000256" key="5">
    <source>
        <dbReference type="ARBA" id="ARBA00022729"/>
    </source>
</evidence>
<dbReference type="Pfam" id="PF05498">
    <property type="entry name" value="RALF"/>
    <property type="match status" value="1"/>
</dbReference>
<dbReference type="EMBL" id="GHES01039235">
    <property type="protein sequence ID" value="MPA69794.1"/>
    <property type="molecule type" value="Transcribed_RNA"/>
</dbReference>
<evidence type="ECO:0000313" key="8">
    <source>
        <dbReference type="EMBL" id="MPA69794.1"/>
    </source>
</evidence>
<evidence type="ECO:0000256" key="1">
    <source>
        <dbReference type="ARBA" id="ARBA00004613"/>
    </source>
</evidence>
<name>A0A5B7BMV2_DAVIN</name>
<dbReference type="PANTHER" id="PTHR33136">
    <property type="entry name" value="RAPID ALKALINIZATION FACTOR-LIKE"/>
    <property type="match status" value="1"/>
</dbReference>
<dbReference type="GO" id="GO:0009506">
    <property type="term" value="C:plasmodesma"/>
    <property type="evidence" value="ECO:0007669"/>
    <property type="project" value="TreeGrafter"/>
</dbReference>
<proteinExistence type="inferred from homology"/>
<comment type="subcellular location">
    <subcellularLocation>
        <location evidence="1">Secreted</location>
    </subcellularLocation>
</comment>
<evidence type="ECO:0000256" key="6">
    <source>
        <dbReference type="ARBA" id="ARBA00023157"/>
    </source>
</evidence>
<gene>
    <name evidence="8" type="ORF">Din_039235</name>
</gene>
<organism evidence="8">
    <name type="scientific">Davidia involucrata</name>
    <name type="common">Dove tree</name>
    <dbReference type="NCBI Taxonomy" id="16924"/>
    <lineage>
        <taxon>Eukaryota</taxon>
        <taxon>Viridiplantae</taxon>
        <taxon>Streptophyta</taxon>
        <taxon>Embryophyta</taxon>
        <taxon>Tracheophyta</taxon>
        <taxon>Spermatophyta</taxon>
        <taxon>Magnoliopsida</taxon>
        <taxon>eudicotyledons</taxon>
        <taxon>Gunneridae</taxon>
        <taxon>Pentapetalae</taxon>
        <taxon>asterids</taxon>
        <taxon>Cornales</taxon>
        <taxon>Nyssaceae</taxon>
        <taxon>Davidia</taxon>
    </lineage>
</organism>
<evidence type="ECO:0000256" key="7">
    <source>
        <dbReference type="SAM" id="SignalP"/>
    </source>
</evidence>
<accession>A0A5B7BMV2</accession>
<keyword evidence="5 7" id="KW-0732">Signal</keyword>
<dbReference type="GO" id="GO:0005576">
    <property type="term" value="C:extracellular region"/>
    <property type="evidence" value="ECO:0007669"/>
    <property type="project" value="UniProtKB-SubCell"/>
</dbReference>
<feature type="chain" id="PRO_5023083118" evidence="7">
    <location>
        <begin position="33"/>
        <end position="133"/>
    </location>
</feature>